<keyword evidence="6" id="KW-1185">Reference proteome</keyword>
<keyword evidence="3" id="KW-0411">Iron-sulfur</keyword>
<dbReference type="Pfam" id="PF13187">
    <property type="entry name" value="Fer4_9"/>
    <property type="match status" value="1"/>
</dbReference>
<organism evidence="5 6">
    <name type="scientific">Diplocloster agilis</name>
    <dbReference type="NCBI Taxonomy" id="2850323"/>
    <lineage>
        <taxon>Bacteria</taxon>
        <taxon>Bacillati</taxon>
        <taxon>Bacillota</taxon>
        <taxon>Clostridia</taxon>
        <taxon>Lachnospirales</taxon>
        <taxon>Lachnospiraceae</taxon>
        <taxon>Diplocloster</taxon>
    </lineage>
</organism>
<dbReference type="PANTHER" id="PTHR43312:SF2">
    <property type="entry name" value="OXIDOREDUCTASE"/>
    <property type="match status" value="1"/>
</dbReference>
<dbReference type="InterPro" id="IPR023210">
    <property type="entry name" value="NADP_OxRdtase_dom"/>
</dbReference>
<gene>
    <name evidence="5" type="ORF">KTH89_10995</name>
</gene>
<dbReference type="Gene3D" id="3.20.20.100">
    <property type="entry name" value="NADP-dependent oxidoreductase domain"/>
    <property type="match status" value="1"/>
</dbReference>
<dbReference type="RefSeq" id="WP_238721700.1">
    <property type="nucleotide sequence ID" value="NZ_JAHQCW010000016.1"/>
</dbReference>
<reference evidence="5" key="1">
    <citation type="submission" date="2021-06" db="EMBL/GenBank/DDBJ databases">
        <title>Description of novel taxa of the family Lachnospiraceae.</title>
        <authorList>
            <person name="Chaplin A.V."/>
            <person name="Sokolova S.R."/>
            <person name="Pikina A.P."/>
            <person name="Korzhanova M."/>
            <person name="Belova V."/>
            <person name="Korostin D."/>
            <person name="Efimov B.A."/>
        </authorList>
    </citation>
    <scope>NUCLEOTIDE SEQUENCE</scope>
    <source>
        <strain evidence="5">ASD5720</strain>
    </source>
</reference>
<keyword evidence="2" id="KW-0408">Iron</keyword>
<dbReference type="InterPro" id="IPR053135">
    <property type="entry name" value="AKR2_Oxidoreductase"/>
</dbReference>
<dbReference type="InterPro" id="IPR020471">
    <property type="entry name" value="AKR"/>
</dbReference>
<dbReference type="Proteomes" id="UP000712157">
    <property type="component" value="Unassembled WGS sequence"/>
</dbReference>
<dbReference type="GO" id="GO:0046872">
    <property type="term" value="F:metal ion binding"/>
    <property type="evidence" value="ECO:0007669"/>
    <property type="project" value="UniProtKB-KW"/>
</dbReference>
<dbReference type="SUPFAM" id="SSF46548">
    <property type="entry name" value="alpha-helical ferredoxin"/>
    <property type="match status" value="1"/>
</dbReference>
<dbReference type="EMBL" id="JAHQCW010000016">
    <property type="protein sequence ID" value="MBU9737068.1"/>
    <property type="molecule type" value="Genomic_DNA"/>
</dbReference>
<dbReference type="PROSITE" id="PS51379">
    <property type="entry name" value="4FE4S_FER_2"/>
    <property type="match status" value="1"/>
</dbReference>
<evidence type="ECO:0000313" key="6">
    <source>
        <dbReference type="Proteomes" id="UP000712157"/>
    </source>
</evidence>
<dbReference type="Pfam" id="PF00248">
    <property type="entry name" value="Aldo_ket_red"/>
    <property type="match status" value="1"/>
</dbReference>
<evidence type="ECO:0000313" key="5">
    <source>
        <dbReference type="EMBL" id="MBU9737068.1"/>
    </source>
</evidence>
<dbReference type="CDD" id="cd19096">
    <property type="entry name" value="AKR_Fe-S_oxidoreductase"/>
    <property type="match status" value="1"/>
</dbReference>
<evidence type="ECO:0000256" key="2">
    <source>
        <dbReference type="ARBA" id="ARBA00023004"/>
    </source>
</evidence>
<proteinExistence type="predicted"/>
<protein>
    <submittedName>
        <fullName evidence="5">Aldo/keto reductase</fullName>
    </submittedName>
</protein>
<dbReference type="PROSITE" id="PS00198">
    <property type="entry name" value="4FE4S_FER_1"/>
    <property type="match status" value="1"/>
</dbReference>
<name>A0A949K6J0_9FIRM</name>
<accession>A0A949K6J0</accession>
<evidence type="ECO:0000256" key="1">
    <source>
        <dbReference type="ARBA" id="ARBA00022723"/>
    </source>
</evidence>
<dbReference type="PANTHER" id="PTHR43312">
    <property type="entry name" value="D-THREO-ALDOSE 1-DEHYDROGENASE"/>
    <property type="match status" value="1"/>
</dbReference>
<sequence>MYYKNVCGRQISALGFGLLRLPALEGNPDSVDREQSQMLIDLAIQNGVNYFDTAYTYLNGESERAAGDILSAYPRESYNLASKFYVTRGLPIDEMFEEQLRRCKTEYFDFYLLHGVQEQYLSAYMSPEKDYIGYLKKQQKAGRIRHIGFSSHMGPEALEQFLDWYDGFDMALIQMNYVDWTMLQAKKQYEILTDHGIPVWVMEPMKGGRLSTLDKESASILKEAVPGQSVSSWGFRFLQDLPNVHTVLSGMSTLEQVQDNLKTFEYCNPLSQEEKAVLEKAKQVFLSHLGVPCSSCRYCCDTCPAGLDIPLLIREYNERNTSGETWRVGAFPDAKTADDCIQCGVCSGRCPQKIDIPAVMRELKGVN</sequence>
<keyword evidence="1" id="KW-0479">Metal-binding</keyword>
<dbReference type="InterPro" id="IPR017896">
    <property type="entry name" value="4Fe4S_Fe-S-bd"/>
</dbReference>
<evidence type="ECO:0000259" key="4">
    <source>
        <dbReference type="PROSITE" id="PS51379"/>
    </source>
</evidence>
<dbReference type="AlphaFoldDB" id="A0A949K6J0"/>
<dbReference type="InterPro" id="IPR017900">
    <property type="entry name" value="4Fe4S_Fe_S_CS"/>
</dbReference>
<comment type="caution">
    <text evidence="5">The sequence shown here is derived from an EMBL/GenBank/DDBJ whole genome shotgun (WGS) entry which is preliminary data.</text>
</comment>
<feature type="domain" description="4Fe-4S ferredoxin-type" evidence="4">
    <location>
        <begin position="330"/>
        <end position="362"/>
    </location>
</feature>
<dbReference type="GO" id="GO:0051536">
    <property type="term" value="F:iron-sulfur cluster binding"/>
    <property type="evidence" value="ECO:0007669"/>
    <property type="project" value="UniProtKB-KW"/>
</dbReference>
<dbReference type="PRINTS" id="PR00069">
    <property type="entry name" value="ALDKETRDTASE"/>
</dbReference>
<evidence type="ECO:0000256" key="3">
    <source>
        <dbReference type="ARBA" id="ARBA00023014"/>
    </source>
</evidence>
<dbReference type="GO" id="GO:0016491">
    <property type="term" value="F:oxidoreductase activity"/>
    <property type="evidence" value="ECO:0007669"/>
    <property type="project" value="InterPro"/>
</dbReference>
<dbReference type="SUPFAM" id="SSF51430">
    <property type="entry name" value="NAD(P)-linked oxidoreductase"/>
    <property type="match status" value="1"/>
</dbReference>
<dbReference type="InterPro" id="IPR036812">
    <property type="entry name" value="NAD(P)_OxRdtase_dom_sf"/>
</dbReference>